<dbReference type="Pfam" id="PF00873">
    <property type="entry name" value="ACR_tran"/>
    <property type="match status" value="1"/>
</dbReference>
<dbReference type="SUPFAM" id="SSF82866">
    <property type="entry name" value="Multidrug efflux transporter AcrB transmembrane domain"/>
    <property type="match status" value="2"/>
</dbReference>
<feature type="transmembrane region" description="Helical" evidence="1">
    <location>
        <begin position="431"/>
        <end position="452"/>
    </location>
</feature>
<evidence type="ECO:0000313" key="3">
    <source>
        <dbReference type="EMBL" id="SCC78414.1"/>
    </source>
</evidence>
<dbReference type="Gene3D" id="3.30.70.1440">
    <property type="entry name" value="Multidrug efflux transporter AcrB pore domain"/>
    <property type="match status" value="1"/>
</dbReference>
<feature type="transmembrane region" description="Helical" evidence="1">
    <location>
        <begin position="18"/>
        <end position="38"/>
    </location>
</feature>
<evidence type="ECO:0000313" key="5">
    <source>
        <dbReference type="Proteomes" id="UP000182800"/>
    </source>
</evidence>
<dbReference type="InterPro" id="IPR027463">
    <property type="entry name" value="AcrB_DN_DC_subdom"/>
</dbReference>
<dbReference type="Gene3D" id="3.30.70.1320">
    <property type="entry name" value="Multidrug efflux transporter AcrB pore domain like"/>
    <property type="match status" value="1"/>
</dbReference>
<protein>
    <submittedName>
        <fullName evidence="2">Cation/multidrug efflux pump</fullName>
    </submittedName>
    <submittedName>
        <fullName evidence="3">Multidrug efflux pump subunit AcrB</fullName>
    </submittedName>
</protein>
<dbReference type="Gene3D" id="1.20.1640.10">
    <property type="entry name" value="Multidrug efflux transporter AcrB transmembrane domain"/>
    <property type="match status" value="2"/>
</dbReference>
<evidence type="ECO:0000313" key="2">
    <source>
        <dbReference type="EMBL" id="KPQ09634.1"/>
    </source>
</evidence>
<keyword evidence="1" id="KW-1133">Transmembrane helix</keyword>
<dbReference type="PRINTS" id="PR00702">
    <property type="entry name" value="ACRIFLAVINRP"/>
</dbReference>
<name>A0A0N8KDW0_9HYPH</name>
<keyword evidence="1" id="KW-0812">Transmembrane</keyword>
<reference evidence="3 5" key="2">
    <citation type="submission" date="2016-08" db="EMBL/GenBank/DDBJ databases">
        <authorList>
            <person name="Varghese N."/>
            <person name="Submissions Spin"/>
        </authorList>
    </citation>
    <scope>NUCLEOTIDE SEQUENCE [LARGE SCALE GENOMIC DNA]</scope>
    <source>
        <strain evidence="3 5">HL-109</strain>
    </source>
</reference>
<feature type="transmembrane region" description="Helical" evidence="1">
    <location>
        <begin position="532"/>
        <end position="552"/>
    </location>
</feature>
<dbReference type="EMBL" id="FMBM01000001">
    <property type="protein sequence ID" value="SCC78414.1"/>
    <property type="molecule type" value="Genomic_DNA"/>
</dbReference>
<dbReference type="Gene3D" id="3.30.2090.10">
    <property type="entry name" value="Multidrug efflux transporter AcrB TolC docking domain, DN and DC subdomains"/>
    <property type="match status" value="2"/>
</dbReference>
<gene>
    <name evidence="3" type="ORF">GA0071312_0272</name>
    <name evidence="2" type="ORF">HLUCCO17_13955</name>
</gene>
<feature type="transmembrane region" description="Helical" evidence="1">
    <location>
        <begin position="971"/>
        <end position="988"/>
    </location>
</feature>
<reference evidence="2 4" key="1">
    <citation type="submission" date="2015-09" db="EMBL/GenBank/DDBJ databases">
        <title>Identification and resolution of microdiversity through metagenomic sequencing of parallel consortia.</title>
        <authorList>
            <person name="Nelson W.C."/>
            <person name="Romine M.F."/>
            <person name="Lindemann S.R."/>
        </authorList>
    </citation>
    <scope>NUCLEOTIDE SEQUENCE [LARGE SCALE GENOMIC DNA]</scope>
    <source>
        <strain evidence="2">HL-109</strain>
    </source>
</reference>
<dbReference type="PANTHER" id="PTHR32063:SF33">
    <property type="entry name" value="RND SUPERFAMILY EFFLUX PUMP PERMEASE COMPONENT"/>
    <property type="match status" value="1"/>
</dbReference>
<dbReference type="AlphaFoldDB" id="A0A0N8KDW0"/>
<dbReference type="PANTHER" id="PTHR32063">
    <property type="match status" value="1"/>
</dbReference>
<dbReference type="EMBL" id="LJSX01000024">
    <property type="protein sequence ID" value="KPQ09634.1"/>
    <property type="molecule type" value="Genomic_DNA"/>
</dbReference>
<dbReference type="GO" id="GO:0005886">
    <property type="term" value="C:plasma membrane"/>
    <property type="evidence" value="ECO:0007669"/>
    <property type="project" value="TreeGrafter"/>
</dbReference>
<feature type="transmembrane region" description="Helical" evidence="1">
    <location>
        <begin position="1000"/>
        <end position="1026"/>
    </location>
</feature>
<sequence>MSGGFLQSIIRGFLHHRVAANLLAISVCLLGLLALGRLNTQFFPTVQIPTIFVTVAWQGASPDDISSGVLDVMEPELRFLDRVDNISSYAVEGSARIVLEFEEGADMSKALSDVEQAVAGITTLPSAAESPVITRVEFFETVAMLAIYGDIEERALQEVAREARDGFLNAGIDKISFVGKRAREVWVDADSRELRRLGLTGDEVARRIAAINQNQPLGNLEGGAERTLRTLSRTDRPQGIGEIEIRAGPDGERILLRDIAQVRSAMRDGGVRLFHDGQPAILLDIQRAESADTLESMNAARDYVETLRAGLPPNVTAELFDVRAEVVDQRIATLSSNALMGMAIIVLVLLLFLNTRVALWVAAGIPVALLATFVLMWATGQSINAISLLGLILVLGILVDDAIIVGEHAVTLHEQGKSPMEAAEGAAMRMLVPVIAATTTTQAAFLPVFMISGVVGQIIMAIPLVVVVALGAALVESFIVLPTHLRHALTAQERARSGPDGRWARIRKGMERGVDRFRNGPVRRLATIALRWRYATVALVVGALILAVGLIAGGRVQFTFFPTPEAEFVSAEMRFAPGMSEERMRAHLRSLEQAIDETDARLGEEYGERVVVFHYARLGQAGQDRGSNLAMIDIELTPGEERTLRTPEVIRYLREGVPPLSGLDEFSIGARASGPPGSDVDIRLTGADLLTLKAAADLLKDRLADYPAASGIKDDTPLGKNELILRQTPRGMALGLDPEVIASQVRAAYQGVVAMRFAAGDEEVTIRVRQPDRIGDIAGLLDMTLRTPSGAMVRLGDVVAIEEREAFGLIQRRDGQIAVSVTADVNSDITPAGEVRASLEEEILPEIRERFGVQTQTGGQAETQGRAFADLGLGAIIALAAIYVILALVFQNWTQPLLVMAIIPFGFIGAVLGHWLLGFQFAFLSMIGLLGLSGILVNGSIVLVDRYNERVRQGEAHESAAVGSSVDRFRAVLLTSLTTAGGMAPLIMEQSLQAQFLIPIAITLSFGLAVAALVILFVVPAMLGIADDFGRMKRGYLRLAGLRPRPAQY</sequence>
<dbReference type="RefSeq" id="WP_074443308.1">
    <property type="nucleotide sequence ID" value="NZ_FMBM01000001.1"/>
</dbReference>
<evidence type="ECO:0000313" key="4">
    <source>
        <dbReference type="Proteomes" id="UP000050497"/>
    </source>
</evidence>
<dbReference type="Proteomes" id="UP000050497">
    <property type="component" value="Unassembled WGS sequence"/>
</dbReference>
<feature type="transmembrane region" description="Helical" evidence="1">
    <location>
        <begin position="385"/>
        <end position="410"/>
    </location>
</feature>
<keyword evidence="1" id="KW-0472">Membrane</keyword>
<accession>A0A0N8KDW0</accession>
<keyword evidence="5" id="KW-1185">Reference proteome</keyword>
<feature type="transmembrane region" description="Helical" evidence="1">
    <location>
        <begin position="897"/>
        <end position="917"/>
    </location>
</feature>
<feature type="transmembrane region" description="Helical" evidence="1">
    <location>
        <begin position="871"/>
        <end position="890"/>
    </location>
</feature>
<dbReference type="STRING" id="1653334.GA0071312_0272"/>
<dbReference type="OrthoDB" id="9806532at2"/>
<proteinExistence type="predicted"/>
<organism evidence="2 4">
    <name type="scientific">Saliniramus fredricksonii</name>
    <dbReference type="NCBI Taxonomy" id="1653334"/>
    <lineage>
        <taxon>Bacteria</taxon>
        <taxon>Pseudomonadati</taxon>
        <taxon>Pseudomonadota</taxon>
        <taxon>Alphaproteobacteria</taxon>
        <taxon>Hyphomicrobiales</taxon>
        <taxon>Salinarimonadaceae</taxon>
        <taxon>Saliniramus</taxon>
    </lineage>
</organism>
<evidence type="ECO:0000256" key="1">
    <source>
        <dbReference type="SAM" id="Phobius"/>
    </source>
</evidence>
<dbReference type="InterPro" id="IPR001036">
    <property type="entry name" value="Acrflvin-R"/>
</dbReference>
<dbReference type="Gene3D" id="3.30.70.1430">
    <property type="entry name" value="Multidrug efflux transporter AcrB pore domain"/>
    <property type="match status" value="2"/>
</dbReference>
<dbReference type="SUPFAM" id="SSF82714">
    <property type="entry name" value="Multidrug efflux transporter AcrB TolC docking domain, DN and DC subdomains"/>
    <property type="match status" value="2"/>
</dbReference>
<dbReference type="GO" id="GO:0042910">
    <property type="term" value="F:xenobiotic transmembrane transporter activity"/>
    <property type="evidence" value="ECO:0007669"/>
    <property type="project" value="TreeGrafter"/>
</dbReference>
<dbReference type="Proteomes" id="UP000182800">
    <property type="component" value="Unassembled WGS sequence"/>
</dbReference>
<comment type="caution">
    <text evidence="2">The sequence shown here is derived from an EMBL/GenBank/DDBJ whole genome shotgun (WGS) entry which is preliminary data.</text>
</comment>
<feature type="transmembrane region" description="Helical" evidence="1">
    <location>
        <begin position="331"/>
        <end position="352"/>
    </location>
</feature>
<feature type="transmembrane region" description="Helical" evidence="1">
    <location>
        <begin position="458"/>
        <end position="481"/>
    </location>
</feature>
<dbReference type="SUPFAM" id="SSF82693">
    <property type="entry name" value="Multidrug efflux transporter AcrB pore domain, PN1, PN2, PC1 and PC2 subdomains"/>
    <property type="match status" value="1"/>
</dbReference>
<feature type="transmembrane region" description="Helical" evidence="1">
    <location>
        <begin position="359"/>
        <end position="379"/>
    </location>
</feature>
<feature type="transmembrane region" description="Helical" evidence="1">
    <location>
        <begin position="923"/>
        <end position="944"/>
    </location>
</feature>